<evidence type="ECO:0000256" key="2">
    <source>
        <dbReference type="SAM" id="Phobius"/>
    </source>
</evidence>
<dbReference type="PANTHER" id="PTHR40278:SF2">
    <property type="entry name" value="TYPE IV PILUS INNER MEMBRANE COMPONENT PILN"/>
    <property type="match status" value="1"/>
</dbReference>
<dbReference type="InterPro" id="IPR052534">
    <property type="entry name" value="Extracell_DNA_Util/SecSys_Comp"/>
</dbReference>
<name>A0A1I4L0T7_9PROT</name>
<sequence>MIRINLLPHREIKRKAKQQQFAVLAGITCLLGAAIVWGGDEMISGKIEYQNERNRYLQGQIAILDKQIEEIKQIKQQIDEMLARKEIIETLQANRTHVVHILDQVARLMPDGVYLKSIKQTDQHIHLSGYAQSNAWVSTLMRNLDASSRFESPLLIEIKAVTVNNARLNEFDLKVKLVEPSDKQANELISSNSYN</sequence>
<evidence type="ECO:0000313" key="3">
    <source>
        <dbReference type="EMBL" id="SFL84652.1"/>
    </source>
</evidence>
<feature type="coiled-coil region" evidence="1">
    <location>
        <begin position="64"/>
        <end position="91"/>
    </location>
</feature>
<keyword evidence="2" id="KW-0472">Membrane</keyword>
<dbReference type="Proteomes" id="UP000199561">
    <property type="component" value="Unassembled WGS sequence"/>
</dbReference>
<gene>
    <name evidence="3" type="ORF">SAMN05421880_101126</name>
</gene>
<keyword evidence="2" id="KW-1133">Transmembrane helix</keyword>
<proteinExistence type="predicted"/>
<dbReference type="STRING" id="52442.SAMN05421880_101126"/>
<keyword evidence="1" id="KW-0175">Coiled coil</keyword>
<dbReference type="EMBL" id="FOUF01000001">
    <property type="protein sequence ID" value="SFL84652.1"/>
    <property type="molecule type" value="Genomic_DNA"/>
</dbReference>
<dbReference type="OrthoDB" id="5296173at2"/>
<reference evidence="3 4" key="1">
    <citation type="submission" date="2016-10" db="EMBL/GenBank/DDBJ databases">
        <authorList>
            <person name="de Groot N.N."/>
        </authorList>
    </citation>
    <scope>NUCLEOTIDE SEQUENCE [LARGE SCALE GENOMIC DNA]</scope>
    <source>
        <strain evidence="3 4">Nm146</strain>
    </source>
</reference>
<accession>A0A1I4L0T7</accession>
<feature type="transmembrane region" description="Helical" evidence="2">
    <location>
        <begin position="21"/>
        <end position="39"/>
    </location>
</feature>
<dbReference type="GO" id="GO:0043683">
    <property type="term" value="P:type IV pilus assembly"/>
    <property type="evidence" value="ECO:0007669"/>
    <property type="project" value="TreeGrafter"/>
</dbReference>
<dbReference type="Pfam" id="PF05137">
    <property type="entry name" value="PilN"/>
    <property type="match status" value="1"/>
</dbReference>
<dbReference type="PANTHER" id="PTHR40278">
    <property type="entry name" value="DNA UTILIZATION PROTEIN HOFN"/>
    <property type="match status" value="1"/>
</dbReference>
<protein>
    <submittedName>
        <fullName evidence="3">Type IV pilus assembly protein PilN</fullName>
    </submittedName>
</protein>
<keyword evidence="4" id="KW-1185">Reference proteome</keyword>
<dbReference type="RefSeq" id="WP_090665704.1">
    <property type="nucleotide sequence ID" value="NZ_FOUF01000001.1"/>
</dbReference>
<organism evidence="3 4">
    <name type="scientific">Nitrosomonas nitrosa</name>
    <dbReference type="NCBI Taxonomy" id="52442"/>
    <lineage>
        <taxon>Bacteria</taxon>
        <taxon>Pseudomonadati</taxon>
        <taxon>Pseudomonadota</taxon>
        <taxon>Betaproteobacteria</taxon>
        <taxon>Nitrosomonadales</taxon>
        <taxon>Nitrosomonadaceae</taxon>
        <taxon>Nitrosomonas</taxon>
    </lineage>
</organism>
<dbReference type="InterPro" id="IPR007813">
    <property type="entry name" value="PilN"/>
</dbReference>
<keyword evidence="2" id="KW-0812">Transmembrane</keyword>
<dbReference type="AlphaFoldDB" id="A0A1I4L0T7"/>
<dbReference type="GO" id="GO:0043107">
    <property type="term" value="P:type IV pilus-dependent motility"/>
    <property type="evidence" value="ECO:0007669"/>
    <property type="project" value="TreeGrafter"/>
</dbReference>
<evidence type="ECO:0000313" key="4">
    <source>
        <dbReference type="Proteomes" id="UP000199561"/>
    </source>
</evidence>
<evidence type="ECO:0000256" key="1">
    <source>
        <dbReference type="SAM" id="Coils"/>
    </source>
</evidence>